<proteinExistence type="predicted"/>
<accession>A0A2C9LUH8</accession>
<dbReference type="EnsemblMetazoa" id="BGLB035154-RA">
    <property type="protein sequence ID" value="BGLB035154-PA"/>
    <property type="gene ID" value="BGLB035154"/>
</dbReference>
<protein>
    <recommendedName>
        <fullName evidence="4">EGF-like domain-containing protein</fullName>
    </recommendedName>
</protein>
<reference evidence="2" key="1">
    <citation type="submission" date="2020-05" db="UniProtKB">
        <authorList>
            <consortium name="EnsemblMetazoa"/>
        </authorList>
    </citation>
    <scope>IDENTIFICATION</scope>
    <source>
        <strain evidence="2">BB02</strain>
    </source>
</reference>
<dbReference type="VEuPathDB" id="VectorBase:BGLAX_026890"/>
<evidence type="ECO:0000313" key="3">
    <source>
        <dbReference type="Proteomes" id="UP000076420"/>
    </source>
</evidence>
<feature type="chain" id="PRO_5013242955" description="EGF-like domain-containing protein" evidence="1">
    <location>
        <begin position="23"/>
        <end position="182"/>
    </location>
</feature>
<dbReference type="KEGG" id="bgt:106080216"/>
<evidence type="ECO:0000313" key="2">
    <source>
        <dbReference type="EnsemblMetazoa" id="BGLB035154-PA"/>
    </source>
</evidence>
<evidence type="ECO:0000256" key="1">
    <source>
        <dbReference type="SAM" id="SignalP"/>
    </source>
</evidence>
<dbReference type="Proteomes" id="UP000076420">
    <property type="component" value="Unassembled WGS sequence"/>
</dbReference>
<keyword evidence="1" id="KW-0732">Signal</keyword>
<dbReference type="AlphaFoldDB" id="A0A2C9LUH8"/>
<feature type="signal peptide" evidence="1">
    <location>
        <begin position="1"/>
        <end position="22"/>
    </location>
</feature>
<dbReference type="OrthoDB" id="6157064at2759"/>
<gene>
    <name evidence="2" type="primary">106080216</name>
</gene>
<name>A0A2C9LUH8_BIOGL</name>
<sequence>MALHRNKSALLVCFLCFHMAVSLDWFGANNVFKCHCDSGCNLDGTCLNSGTCARGWFGLKCQHQDLTVLENTILSPNNNVLTDRDDNTCLSDTDQSITVIFNRTYVFTWLRLTVKDPPLLPGFTIQFSKTAATSSTLECLNQKYFLVDTDTLDIQCDLAEAIRTVIITGTGRTSLCSLYING</sequence>
<organism evidence="2 3">
    <name type="scientific">Biomphalaria glabrata</name>
    <name type="common">Bloodfluke planorb</name>
    <name type="synonym">Freshwater snail</name>
    <dbReference type="NCBI Taxonomy" id="6526"/>
    <lineage>
        <taxon>Eukaryota</taxon>
        <taxon>Metazoa</taxon>
        <taxon>Spiralia</taxon>
        <taxon>Lophotrochozoa</taxon>
        <taxon>Mollusca</taxon>
        <taxon>Gastropoda</taxon>
        <taxon>Heterobranchia</taxon>
        <taxon>Euthyneura</taxon>
        <taxon>Panpulmonata</taxon>
        <taxon>Hygrophila</taxon>
        <taxon>Lymnaeoidea</taxon>
        <taxon>Planorbidae</taxon>
        <taxon>Biomphalaria</taxon>
    </lineage>
</organism>
<evidence type="ECO:0008006" key="4">
    <source>
        <dbReference type="Google" id="ProtNLM"/>
    </source>
</evidence>
<dbReference type="VEuPathDB" id="VectorBase:BGLB035154"/>